<feature type="domain" description="LysM" evidence="2">
    <location>
        <begin position="693"/>
        <end position="742"/>
    </location>
</feature>
<comment type="caution">
    <text evidence="3">The sequence shown here is derived from an EMBL/GenBank/DDBJ whole genome shotgun (WGS) entry which is preliminary data.</text>
</comment>
<dbReference type="CDD" id="cd00118">
    <property type="entry name" value="LysM"/>
    <property type="match status" value="1"/>
</dbReference>
<dbReference type="PANTHER" id="PTHR34700">
    <property type="entry name" value="POTASSIUM BINDING PROTEIN KBP"/>
    <property type="match status" value="1"/>
</dbReference>
<dbReference type="Gene3D" id="3.10.350.10">
    <property type="entry name" value="LysM domain"/>
    <property type="match status" value="1"/>
</dbReference>
<evidence type="ECO:0000259" key="2">
    <source>
        <dbReference type="PROSITE" id="PS51782"/>
    </source>
</evidence>
<gene>
    <name evidence="3" type="ORF">Q4481_06705</name>
</gene>
<feature type="compositionally biased region" description="Low complexity" evidence="1">
    <location>
        <begin position="618"/>
        <end position="629"/>
    </location>
</feature>
<dbReference type="PANTHER" id="PTHR34700:SF4">
    <property type="entry name" value="PHAGE-LIKE ELEMENT PBSX PROTEIN XKDP"/>
    <property type="match status" value="1"/>
</dbReference>
<organism evidence="3 4">
    <name type="scientific">Rhizobium alvei</name>
    <dbReference type="NCBI Taxonomy" id="1132659"/>
    <lineage>
        <taxon>Bacteria</taxon>
        <taxon>Pseudomonadati</taxon>
        <taxon>Pseudomonadota</taxon>
        <taxon>Alphaproteobacteria</taxon>
        <taxon>Hyphomicrobiales</taxon>
        <taxon>Rhizobiaceae</taxon>
        <taxon>Rhizobium/Agrobacterium group</taxon>
        <taxon>Rhizobium</taxon>
    </lineage>
</organism>
<evidence type="ECO:0000256" key="1">
    <source>
        <dbReference type="SAM" id="MobiDB-lite"/>
    </source>
</evidence>
<accession>A0ABT8YK62</accession>
<proteinExistence type="predicted"/>
<protein>
    <submittedName>
        <fullName evidence="3">LysM peptidoglycan-binding domain-containing protein</fullName>
    </submittedName>
</protein>
<dbReference type="RefSeq" id="WP_304375556.1">
    <property type="nucleotide sequence ID" value="NZ_JAUOZU010000006.1"/>
</dbReference>
<evidence type="ECO:0000313" key="3">
    <source>
        <dbReference type="EMBL" id="MDO6963640.1"/>
    </source>
</evidence>
<dbReference type="EMBL" id="JAUOZU010000006">
    <property type="protein sequence ID" value="MDO6963640.1"/>
    <property type="molecule type" value="Genomic_DNA"/>
</dbReference>
<feature type="region of interest" description="Disordered" evidence="1">
    <location>
        <begin position="609"/>
        <end position="688"/>
    </location>
</feature>
<dbReference type="InterPro" id="IPR018392">
    <property type="entry name" value="LysM"/>
</dbReference>
<keyword evidence="4" id="KW-1185">Reference proteome</keyword>
<evidence type="ECO:0000313" key="4">
    <source>
        <dbReference type="Proteomes" id="UP001174932"/>
    </source>
</evidence>
<dbReference type="Pfam" id="PF01476">
    <property type="entry name" value="LysM"/>
    <property type="match status" value="1"/>
</dbReference>
<reference evidence="3" key="1">
    <citation type="journal article" date="2015" name="Int. J. Syst. Evol. Microbiol.">
        <title>Rhizobium alvei sp. nov., isolated from a freshwater river.</title>
        <authorList>
            <person name="Sheu S.Y."/>
            <person name="Huang H.W."/>
            <person name="Young C.C."/>
            <person name="Chen W.M."/>
        </authorList>
    </citation>
    <scope>NUCLEOTIDE SEQUENCE</scope>
    <source>
        <strain evidence="3">TNR-22</strain>
    </source>
</reference>
<dbReference type="InterPro" id="IPR036779">
    <property type="entry name" value="LysM_dom_sf"/>
</dbReference>
<dbReference type="Proteomes" id="UP001174932">
    <property type="component" value="Unassembled WGS sequence"/>
</dbReference>
<name>A0ABT8YK62_9HYPH</name>
<reference evidence="3" key="2">
    <citation type="submission" date="2023-07" db="EMBL/GenBank/DDBJ databases">
        <authorList>
            <person name="Shen H."/>
        </authorList>
    </citation>
    <scope>NUCLEOTIDE SEQUENCE</scope>
    <source>
        <strain evidence="3">TNR-22</strain>
    </source>
</reference>
<dbReference type="PROSITE" id="PS51782">
    <property type="entry name" value="LYSM"/>
    <property type="match status" value="1"/>
</dbReference>
<sequence>MKNRAIWVVLGVLVIAALLMFFLVLPQMRGKDVVQDLAQKAGETVTKAADTVNKAAEEVKKTASDTGEDLKSIALEKMARLKSDALGAMTDFDKIFADGKMPTAEEIAAAKAKLQATLKSAADISVPEGIDKLAGGAVGLAQDAAKKGLAILDKMPTDAEGARKTYEELKSTLGEAFGLKPAENGAAAPVNKTENEAKPAEAKDAAASLPAFDVVRVEPDGNTVIAGRAEPGSALRFMDQGKEIAKADVGATGDFVAILDNPLPAGDHSIVIEATGKDGKVQTSEETATISVPADGKGELLAMVTKPGEASRILTMPEAKPVETAAKAADAAATATKAVEPGADSKTPVTPDLPSASADLAGTAPNVDVAATEQKNAETPVAQADAKPAAVSVSAVEIEGDKLFVAGNARPGSALRIYADDKLLADVTADAQGRFVAEGVLPLTVGDHTIRADLLGTDGKKVELRASVPFFRPEGEQLAAVADASGEKTKGAMQPLADGTFDKAREEARKSLGLLKGLYDNGKTPSPEELAAARSATEIALKSLADLKLPAGVDPMIVEMASKTSAEAAKALDALKNLPTDAAAIKSALASIETGVGLAIAPVIETDGGQHAATKSETAATDTKPATTAVETPATKVETPAAADTQAKPAGETAEVASKAEQPVSGDASASSSAGTQEQPKEIVQAPLKHSDSSVIIRRGDTLWQISRRVYGKGVRYTTIYLANQAQISDPDKIMPGQIFGVPDKPLDNSEQLHRKRLGLQ</sequence>
<dbReference type="InterPro" id="IPR052196">
    <property type="entry name" value="Bact_Kbp"/>
</dbReference>
<dbReference type="SMART" id="SM00257">
    <property type="entry name" value="LysM"/>
    <property type="match status" value="1"/>
</dbReference>